<dbReference type="InterPro" id="IPR007061">
    <property type="entry name" value="MST-like"/>
</dbReference>
<accession>A0A6G7Y8X6</accession>
<evidence type="ECO:0000313" key="2">
    <source>
        <dbReference type="Proteomes" id="UP000501058"/>
    </source>
</evidence>
<protein>
    <submittedName>
        <fullName evidence="1">DinB family protein</fullName>
    </submittedName>
</protein>
<dbReference type="InterPro" id="IPR034660">
    <property type="entry name" value="DinB/YfiT-like"/>
</dbReference>
<dbReference type="AlphaFoldDB" id="A0A6G7Y8X6"/>
<name>A0A6G7Y8X6_9ACTN</name>
<dbReference type="KEGG" id="prv:G7070_14655"/>
<organism evidence="1 2">
    <name type="scientific">Propioniciclava coleopterorum</name>
    <dbReference type="NCBI Taxonomy" id="2714937"/>
    <lineage>
        <taxon>Bacteria</taxon>
        <taxon>Bacillati</taxon>
        <taxon>Actinomycetota</taxon>
        <taxon>Actinomycetes</taxon>
        <taxon>Propionibacteriales</taxon>
        <taxon>Propionibacteriaceae</taxon>
        <taxon>Propioniciclava</taxon>
    </lineage>
</organism>
<evidence type="ECO:0000313" key="1">
    <source>
        <dbReference type="EMBL" id="QIK73272.1"/>
    </source>
</evidence>
<proteinExistence type="predicted"/>
<sequence length="178" mass="19774">MNPADARTDPPAVAGEYETLTGFLDFLRDTIAWKTSGLDAEGLGTPLPPSTMTLGGMLKHLAFVEDFWVGMTITGDQPAEPFASAPWDDDPDWDWSSAPWDTPEELRALWETTVARSRGLLAEAVARNDGDLLTPVRRWNSEETLSLRWILTHLIEEYARHAGHADLLRENVDGSRGE</sequence>
<reference evidence="1 2" key="1">
    <citation type="submission" date="2020-03" db="EMBL/GenBank/DDBJ databases">
        <title>Propioniciclava sp. nov., isolated from Hydrophilus acuminatus.</title>
        <authorList>
            <person name="Hyun D.-W."/>
            <person name="Bae J.-W."/>
        </authorList>
    </citation>
    <scope>NUCLEOTIDE SEQUENCE [LARGE SCALE GENOMIC DNA]</scope>
    <source>
        <strain evidence="1 2">HDW11</strain>
    </source>
</reference>
<dbReference type="EMBL" id="CP049865">
    <property type="protein sequence ID" value="QIK73272.1"/>
    <property type="molecule type" value="Genomic_DNA"/>
</dbReference>
<dbReference type="Pfam" id="PF04978">
    <property type="entry name" value="MST"/>
    <property type="match status" value="1"/>
</dbReference>
<dbReference type="Gene3D" id="1.20.120.450">
    <property type="entry name" value="dinb family like domain"/>
    <property type="match status" value="1"/>
</dbReference>
<dbReference type="RefSeq" id="WP_166234343.1">
    <property type="nucleotide sequence ID" value="NZ_CP049865.1"/>
</dbReference>
<dbReference type="Proteomes" id="UP000501058">
    <property type="component" value="Chromosome"/>
</dbReference>
<dbReference type="SUPFAM" id="SSF109854">
    <property type="entry name" value="DinB/YfiT-like putative metalloenzymes"/>
    <property type="match status" value="1"/>
</dbReference>
<gene>
    <name evidence="1" type="ORF">G7070_14655</name>
</gene>
<keyword evidence="2" id="KW-1185">Reference proteome</keyword>